<dbReference type="Proteomes" id="UP000243077">
    <property type="component" value="Chromosome"/>
</dbReference>
<dbReference type="Pfam" id="PF01266">
    <property type="entry name" value="DAO"/>
    <property type="match status" value="1"/>
</dbReference>
<dbReference type="SUPFAM" id="SSF54373">
    <property type="entry name" value="FAD-linked reductases, C-terminal domain"/>
    <property type="match status" value="1"/>
</dbReference>
<dbReference type="Gene3D" id="3.50.50.60">
    <property type="entry name" value="FAD/NAD(P)-binding domain"/>
    <property type="match status" value="1"/>
</dbReference>
<reference evidence="8 9" key="1">
    <citation type="submission" date="2018-02" db="EMBL/GenBank/DDBJ databases">
        <title>Complete genome of the streamlined marine actinobacterium Pontimonas salivibrio CL-TW6 adapted to coastal planktonic lifestype.</title>
        <authorList>
            <person name="Cho B.C."/>
            <person name="Hardies S.C."/>
            <person name="Jang G.I."/>
            <person name="Hwang C.Y."/>
        </authorList>
    </citation>
    <scope>NUCLEOTIDE SEQUENCE [LARGE SCALE GENOMIC DNA]</scope>
    <source>
        <strain evidence="8 9">CL-TW6</strain>
    </source>
</reference>
<evidence type="ECO:0000256" key="1">
    <source>
        <dbReference type="ARBA" id="ARBA00001974"/>
    </source>
</evidence>
<evidence type="ECO:0000256" key="3">
    <source>
        <dbReference type="ARBA" id="ARBA00022630"/>
    </source>
</evidence>
<comment type="similarity">
    <text evidence="2">Belongs to the FAD-dependent glycerol-3-phosphate dehydrogenase family.</text>
</comment>
<dbReference type="EMBL" id="CP026923">
    <property type="protein sequence ID" value="AVG24464.1"/>
    <property type="molecule type" value="Genomic_DNA"/>
</dbReference>
<keyword evidence="4" id="KW-0274">FAD</keyword>
<evidence type="ECO:0000313" key="9">
    <source>
        <dbReference type="Proteomes" id="UP000243077"/>
    </source>
</evidence>
<evidence type="ECO:0000259" key="7">
    <source>
        <dbReference type="Pfam" id="PF16901"/>
    </source>
</evidence>
<dbReference type="EC" id="1.1.5.3" evidence="8"/>
<dbReference type="Pfam" id="PF16901">
    <property type="entry name" value="DAO_C"/>
    <property type="match status" value="1"/>
</dbReference>
<gene>
    <name evidence="8" type="ORF">C3B54_111526</name>
</gene>
<dbReference type="InterPro" id="IPR036188">
    <property type="entry name" value="FAD/NAD-bd_sf"/>
</dbReference>
<name>A0A2L2BS03_9MICO</name>
<dbReference type="InterPro" id="IPR038299">
    <property type="entry name" value="DAO_C_sf"/>
</dbReference>
<feature type="domain" description="Alpha-glycerophosphate oxidase C-terminal" evidence="7">
    <location>
        <begin position="424"/>
        <end position="546"/>
    </location>
</feature>
<dbReference type="GO" id="GO:0046168">
    <property type="term" value="P:glycerol-3-phosphate catabolic process"/>
    <property type="evidence" value="ECO:0007669"/>
    <property type="project" value="TreeGrafter"/>
</dbReference>
<dbReference type="RefSeq" id="WP_158665594.1">
    <property type="nucleotide sequence ID" value="NZ_CP026923.1"/>
</dbReference>
<dbReference type="GO" id="GO:0004368">
    <property type="term" value="F:glycerol-3-phosphate dehydrogenase (quinone) activity"/>
    <property type="evidence" value="ECO:0007669"/>
    <property type="project" value="UniProtKB-EC"/>
</dbReference>
<keyword evidence="9" id="KW-1185">Reference proteome</keyword>
<protein>
    <submittedName>
        <fullName evidence="8">Glycerol-3-phosphate dehydrogenase (FAD)</fullName>
        <ecNumber evidence="8">1.1.5.3</ecNumber>
    </submittedName>
</protein>
<proteinExistence type="inferred from homology"/>
<keyword evidence="5 8" id="KW-0560">Oxidoreductase</keyword>
<evidence type="ECO:0000259" key="6">
    <source>
        <dbReference type="Pfam" id="PF01266"/>
    </source>
</evidence>
<dbReference type="SUPFAM" id="SSF51905">
    <property type="entry name" value="FAD/NAD(P)-binding domain"/>
    <property type="match status" value="1"/>
</dbReference>
<dbReference type="Gene3D" id="3.30.9.10">
    <property type="entry name" value="D-Amino Acid Oxidase, subunit A, domain 2"/>
    <property type="match status" value="1"/>
</dbReference>
<dbReference type="PANTHER" id="PTHR11985:SF15">
    <property type="entry name" value="GLYCEROL-3-PHOSPHATE DEHYDROGENASE, MITOCHONDRIAL"/>
    <property type="match status" value="1"/>
</dbReference>
<evidence type="ECO:0000256" key="2">
    <source>
        <dbReference type="ARBA" id="ARBA00007330"/>
    </source>
</evidence>
<evidence type="ECO:0000256" key="5">
    <source>
        <dbReference type="ARBA" id="ARBA00023002"/>
    </source>
</evidence>
<comment type="cofactor">
    <cofactor evidence="1">
        <name>FAD</name>
        <dbReference type="ChEBI" id="CHEBI:57692"/>
    </cofactor>
</comment>
<dbReference type="InterPro" id="IPR031656">
    <property type="entry name" value="DAO_C"/>
</dbReference>
<organism evidence="8 9">
    <name type="scientific">Pontimonas salivibrio</name>
    <dbReference type="NCBI Taxonomy" id="1159327"/>
    <lineage>
        <taxon>Bacteria</taxon>
        <taxon>Bacillati</taxon>
        <taxon>Actinomycetota</taxon>
        <taxon>Actinomycetes</taxon>
        <taxon>Micrococcales</taxon>
        <taxon>Microbacteriaceae</taxon>
        <taxon>Pontimonas</taxon>
    </lineage>
</organism>
<dbReference type="InterPro" id="IPR006076">
    <property type="entry name" value="FAD-dep_OxRdtase"/>
</dbReference>
<evidence type="ECO:0000256" key="4">
    <source>
        <dbReference type="ARBA" id="ARBA00022827"/>
    </source>
</evidence>
<sequence>MAIRSLPETAHSRLADWSDDPSTDVLVIGGGINGLAVFRELALQGVKVVLVDKADYCSGASAASSHMIHGGIRYLENGEIRLVRESLLERNRLLANAPHFVKPLKTTIPIFSLFSGILSAPFKILTHRPGKPKERGAALIKIGLILYDTFGRNQGRMPRHQFFGREKTLATIPGINKRVKYSAHYYDAAIENPERLAIDLLQDALAAGPHARAVNYVTASAHEDGHTTLTDELSGDTLNLSATVVVNTSGPWTDLTNRALGVDSHYMGGTKGSHVVLDNPELHAACNGREIFFENKDGRIVLMYPLLDRVLLGTTDIPVDDPNDVECTEEEVDYFFDLVGYVFPDIALDRSHIVYRYSGVRPLPAAGDVNPGVISRDYRIVRDRLDKDTTMLSLVGGKWTTFRAIGEHITDDVLAELGRPRTSGTNDLAIGGGTGFPETERGRQAWIDTHRGDFDATRADQLLTRYGTVAAELLQLMDHSVDSALEHTPDYSVEEVRAVVLREQVHTLADLVYRRTTLGFTGRISPRSLAELAHIIGDVRGWSATERDRQVSSIPLERSLTDDA</sequence>
<dbReference type="InterPro" id="IPR000447">
    <property type="entry name" value="G3P_DH_FAD-dep"/>
</dbReference>
<evidence type="ECO:0000313" key="8">
    <source>
        <dbReference type="EMBL" id="AVG24464.1"/>
    </source>
</evidence>
<dbReference type="PANTHER" id="PTHR11985">
    <property type="entry name" value="GLYCEROL-3-PHOSPHATE DEHYDROGENASE"/>
    <property type="match status" value="1"/>
</dbReference>
<keyword evidence="3" id="KW-0285">Flavoprotein</keyword>
<dbReference type="OrthoDB" id="9766796at2"/>
<dbReference type="Gene3D" id="1.10.8.870">
    <property type="entry name" value="Alpha-glycerophosphate oxidase, cap domain"/>
    <property type="match status" value="1"/>
</dbReference>
<dbReference type="AlphaFoldDB" id="A0A2L2BS03"/>
<accession>A0A2L2BS03</accession>
<feature type="domain" description="FAD dependent oxidoreductase" evidence="6">
    <location>
        <begin position="24"/>
        <end position="371"/>
    </location>
</feature>
<dbReference type="KEGG" id="psai:C3B54_111526"/>
<dbReference type="PRINTS" id="PR01001">
    <property type="entry name" value="FADG3PDH"/>
</dbReference>